<evidence type="ECO:0000313" key="3">
    <source>
        <dbReference type="Proteomes" id="UP001139971"/>
    </source>
</evidence>
<name>A0A9X3YJ79_9GAMM</name>
<dbReference type="RefSeq" id="WP_263541117.1">
    <property type="nucleotide sequence ID" value="NZ_JAOVZO020000011.1"/>
</dbReference>
<comment type="caution">
    <text evidence="2">The sequence shown here is derived from an EMBL/GenBank/DDBJ whole genome shotgun (WGS) entry which is preliminary data.</text>
</comment>
<dbReference type="EMBL" id="JAOVZO020000011">
    <property type="protein sequence ID" value="MDC8012544.1"/>
    <property type="molecule type" value="Genomic_DNA"/>
</dbReference>
<evidence type="ECO:0000313" key="2">
    <source>
        <dbReference type="EMBL" id="MDC8012544.1"/>
    </source>
</evidence>
<protein>
    <submittedName>
        <fullName evidence="2">Uncharacterized protein</fullName>
    </submittedName>
</protein>
<gene>
    <name evidence="2" type="ORF">OD750_008285</name>
</gene>
<organism evidence="2 3">
    <name type="scientific">Tahibacter soli</name>
    <dbReference type="NCBI Taxonomy" id="2983605"/>
    <lineage>
        <taxon>Bacteria</taxon>
        <taxon>Pseudomonadati</taxon>
        <taxon>Pseudomonadota</taxon>
        <taxon>Gammaproteobacteria</taxon>
        <taxon>Lysobacterales</taxon>
        <taxon>Rhodanobacteraceae</taxon>
        <taxon>Tahibacter</taxon>
    </lineage>
</organism>
<proteinExistence type="predicted"/>
<accession>A0A9X3YJ79</accession>
<keyword evidence="3" id="KW-1185">Reference proteome</keyword>
<dbReference type="AlphaFoldDB" id="A0A9X3YJ79"/>
<dbReference type="Proteomes" id="UP001139971">
    <property type="component" value="Unassembled WGS sequence"/>
</dbReference>
<feature type="compositionally biased region" description="Basic and acidic residues" evidence="1">
    <location>
        <begin position="1"/>
        <end position="12"/>
    </location>
</feature>
<evidence type="ECO:0000256" key="1">
    <source>
        <dbReference type="SAM" id="MobiDB-lite"/>
    </source>
</evidence>
<sequence>MSQSSDDRKPSDPKPQSGNQGKTPDKPAVPTPVFKDPGVEILRNSDPDLGTSKRF</sequence>
<reference evidence="2" key="1">
    <citation type="submission" date="2023-02" db="EMBL/GenBank/DDBJ databases">
        <title>Tahibacter soli sp. nov. isolated from soil.</title>
        <authorList>
            <person name="Baek J.H."/>
            <person name="Lee J.K."/>
            <person name="Choi D.G."/>
            <person name="Jeon C.O."/>
        </authorList>
    </citation>
    <scope>NUCLEOTIDE SEQUENCE</scope>
    <source>
        <strain evidence="2">BL</strain>
    </source>
</reference>
<feature type="region of interest" description="Disordered" evidence="1">
    <location>
        <begin position="1"/>
        <end position="55"/>
    </location>
</feature>